<dbReference type="AlphaFoldDB" id="A0A3M5MB91"/>
<sequence length="54" mass="5784">MGDAPRHESAPRRLLKIGRGASRNACDAERRTIVEAQFLPQAGILVADSHSGSL</sequence>
<dbReference type="EMBL" id="RBTL01000353">
    <property type="protein sequence ID" value="RMT57589.1"/>
    <property type="molecule type" value="Genomic_DNA"/>
</dbReference>
<protein>
    <recommendedName>
        <fullName evidence="3">DUF1534 domain-containing protein</fullName>
    </recommendedName>
</protein>
<comment type="caution">
    <text evidence="1">The sequence shown here is derived from an EMBL/GenBank/DDBJ whole genome shotgun (WGS) entry which is preliminary data.</text>
</comment>
<evidence type="ECO:0000313" key="1">
    <source>
        <dbReference type="EMBL" id="RMT57589.1"/>
    </source>
</evidence>
<name>A0A3M5MB91_PSESX</name>
<evidence type="ECO:0000313" key="2">
    <source>
        <dbReference type="Proteomes" id="UP000282636"/>
    </source>
</evidence>
<reference evidence="1 2" key="1">
    <citation type="submission" date="2018-08" db="EMBL/GenBank/DDBJ databases">
        <title>Recombination of ecologically and evolutionarily significant loci maintains genetic cohesion in the Pseudomonas syringae species complex.</title>
        <authorList>
            <person name="Dillon M."/>
            <person name="Thakur S."/>
            <person name="Almeida R.N.D."/>
            <person name="Weir B.S."/>
            <person name="Guttman D.S."/>
        </authorList>
    </citation>
    <scope>NUCLEOTIDE SEQUENCE [LARGE SCALE GENOMIC DNA]</scope>
    <source>
        <strain evidence="1 2">ICMP 3934</strain>
    </source>
</reference>
<dbReference type="Proteomes" id="UP000282636">
    <property type="component" value="Unassembled WGS sequence"/>
</dbReference>
<accession>A0A3M5MB91</accession>
<organism evidence="1 2">
    <name type="scientific">Pseudomonas syringae pv. theae</name>
    <dbReference type="NCBI Taxonomy" id="103985"/>
    <lineage>
        <taxon>Bacteria</taxon>
        <taxon>Pseudomonadati</taxon>
        <taxon>Pseudomonadota</taxon>
        <taxon>Gammaproteobacteria</taxon>
        <taxon>Pseudomonadales</taxon>
        <taxon>Pseudomonadaceae</taxon>
        <taxon>Pseudomonas</taxon>
        <taxon>Pseudomonas syringae</taxon>
    </lineage>
</organism>
<proteinExistence type="predicted"/>
<gene>
    <name evidence="1" type="ORF">ALP44_102907</name>
</gene>
<evidence type="ECO:0008006" key="3">
    <source>
        <dbReference type="Google" id="ProtNLM"/>
    </source>
</evidence>
<dbReference type="AntiFam" id="ANF00261">
    <property type="entry name" value="Protein of unknown function (DUF1534)"/>
</dbReference>